<proteinExistence type="predicted"/>
<organism evidence="3 4">
    <name type="scientific">Pseudomarimonas salicorniae</name>
    <dbReference type="NCBI Taxonomy" id="2933270"/>
    <lineage>
        <taxon>Bacteria</taxon>
        <taxon>Pseudomonadati</taxon>
        <taxon>Pseudomonadota</taxon>
        <taxon>Gammaproteobacteria</taxon>
        <taxon>Lysobacterales</taxon>
        <taxon>Lysobacteraceae</taxon>
        <taxon>Pseudomarimonas</taxon>
    </lineage>
</organism>
<dbReference type="Proteomes" id="UP001431449">
    <property type="component" value="Unassembled WGS sequence"/>
</dbReference>
<dbReference type="InterPro" id="IPR016024">
    <property type="entry name" value="ARM-type_fold"/>
</dbReference>
<protein>
    <recommendedName>
        <fullName evidence="5">HEAT repeat</fullName>
    </recommendedName>
</protein>
<dbReference type="InterPro" id="IPR011989">
    <property type="entry name" value="ARM-like"/>
</dbReference>
<dbReference type="EMBL" id="JALNMH010000003">
    <property type="protein sequence ID" value="MCK7593025.1"/>
    <property type="molecule type" value="Genomic_DNA"/>
</dbReference>
<dbReference type="InterPro" id="IPR004155">
    <property type="entry name" value="PBS_lyase_HEAT"/>
</dbReference>
<evidence type="ECO:0000313" key="3">
    <source>
        <dbReference type="EMBL" id="MCK7593025.1"/>
    </source>
</evidence>
<sequence length="787" mass="83321">MNRTFAVLILAALIGAAAQAMAPAPRQTHALVVVPMPEDEQAGQRLASLLRNGYAVDSVELLAGDTASSRRIRSQLDALGRRLGPRDGLILIVLGRSTHSGAGPVILTPDYDDADLTLQLSLARFEQVVSALPVGASLRILPACRSRTDLTPMPADPMSLGRRRVALHYCAGDPQRGIDAVIAAIDAGTEGKAVEPPTLAELIRRQGEGRVTVSIEPEFLDGNPDLALEPLPTSQRALATLRDGSLSLRERAAPILSLGRQGAADAAARLEVLSLAARDASLPAVLRDSAIRKIGELGERAGLDVLWDLIEREGAESLRVAALKAAARIEHALPAERLERVLASAPPRLSAAIRELLPAGNDAGRTLSDPSEPLPVRLAAWNALKKEFASAADPSLDHPVAQQALRLTRDPSAALRAEAALWLAPWSDRAPVQPLLVRLAQSDATAEVRQVALYSLGKAFDGDAPPREVDAVFREQAANGPSPDVRAAALWALGRTGPRAAPLIEPYASNPSEPLAVRDAALLALEGLPAGNSAAIVPLTRPDTPDLLRVAALRVLGRWNEAIAVGPVLDAAAESNPSLSAEALSVAAALSRYDPAIERIATAPKTALPIRQAALGIAARSEDPRGEALLREALASPNAALRRSALDTITEIRVPGLECDLIRAANGQRSALKIGPSTAVAILRGYESPGAQRALLRAAKGDDPSLRVLAIQGLDTKDEGTRDELIRLTRDPDAQVTAASAQQLQQSIQDPRVNARLREIARDDKTDQALRESVAESVRQYEVERGD</sequence>
<evidence type="ECO:0008006" key="5">
    <source>
        <dbReference type="Google" id="ProtNLM"/>
    </source>
</evidence>
<dbReference type="SUPFAM" id="SSF48371">
    <property type="entry name" value="ARM repeat"/>
    <property type="match status" value="1"/>
</dbReference>
<feature type="region of interest" description="Disordered" evidence="1">
    <location>
        <begin position="760"/>
        <end position="787"/>
    </location>
</feature>
<name>A0ABT0GG84_9GAMM</name>
<evidence type="ECO:0000256" key="1">
    <source>
        <dbReference type="SAM" id="MobiDB-lite"/>
    </source>
</evidence>
<keyword evidence="2" id="KW-0732">Signal</keyword>
<evidence type="ECO:0000313" key="4">
    <source>
        <dbReference type="Proteomes" id="UP001431449"/>
    </source>
</evidence>
<feature type="chain" id="PRO_5047017838" description="HEAT repeat" evidence="2">
    <location>
        <begin position="23"/>
        <end position="787"/>
    </location>
</feature>
<dbReference type="SMART" id="SM00567">
    <property type="entry name" value="EZ_HEAT"/>
    <property type="match status" value="5"/>
</dbReference>
<feature type="signal peptide" evidence="2">
    <location>
        <begin position="1"/>
        <end position="22"/>
    </location>
</feature>
<dbReference type="Pfam" id="PF13646">
    <property type="entry name" value="HEAT_2"/>
    <property type="match status" value="1"/>
</dbReference>
<evidence type="ECO:0000256" key="2">
    <source>
        <dbReference type="SAM" id="SignalP"/>
    </source>
</evidence>
<reference evidence="3" key="1">
    <citation type="submission" date="2022-04" db="EMBL/GenBank/DDBJ databases">
        <title>Lysobacter sp. CAU 1642 isolated from sea sand.</title>
        <authorList>
            <person name="Kim W."/>
        </authorList>
    </citation>
    <scope>NUCLEOTIDE SEQUENCE</scope>
    <source>
        <strain evidence="3">CAU 1642</strain>
    </source>
</reference>
<accession>A0ABT0GG84</accession>
<gene>
    <name evidence="3" type="ORF">M0G41_04990</name>
</gene>
<dbReference type="Gene3D" id="1.25.10.10">
    <property type="entry name" value="Leucine-rich Repeat Variant"/>
    <property type="match status" value="2"/>
</dbReference>
<keyword evidence="4" id="KW-1185">Reference proteome</keyword>
<comment type="caution">
    <text evidence="3">The sequence shown here is derived from an EMBL/GenBank/DDBJ whole genome shotgun (WGS) entry which is preliminary data.</text>
</comment>
<dbReference type="RefSeq" id="WP_248205932.1">
    <property type="nucleotide sequence ID" value="NZ_JALNMH010000003.1"/>
</dbReference>